<organism evidence="1 2">
    <name type="scientific">Candidatus Falkowbacteria bacterium CG10_big_fil_rev_8_21_14_0_10_39_11</name>
    <dbReference type="NCBI Taxonomy" id="1974565"/>
    <lineage>
        <taxon>Bacteria</taxon>
        <taxon>Candidatus Falkowiibacteriota</taxon>
    </lineage>
</organism>
<accession>A0A2H0V6G5</accession>
<proteinExistence type="predicted"/>
<comment type="caution">
    <text evidence="1">The sequence shown here is derived from an EMBL/GenBank/DDBJ whole genome shotgun (WGS) entry which is preliminary data.</text>
</comment>
<dbReference type="EMBL" id="PFAP01000023">
    <property type="protein sequence ID" value="PIR94009.1"/>
    <property type="molecule type" value="Genomic_DNA"/>
</dbReference>
<dbReference type="Proteomes" id="UP000229901">
    <property type="component" value="Unassembled WGS sequence"/>
</dbReference>
<dbReference type="Pfam" id="PF05258">
    <property type="entry name" value="DciA"/>
    <property type="match status" value="1"/>
</dbReference>
<evidence type="ECO:0000313" key="2">
    <source>
        <dbReference type="Proteomes" id="UP000229901"/>
    </source>
</evidence>
<protein>
    <recommendedName>
        <fullName evidence="3">DUF721 domain-containing protein</fullName>
    </recommendedName>
</protein>
<name>A0A2H0V6G5_9BACT</name>
<sequence length="99" mass="11319">MIYMQLFSDILSKYVKKTGLMKSVEASMVVEFVNSWFVAEWGEMMKTEAKAMSLKNDLLTIACMSSVAANEIKLREKLLLVTVNEKFGENTITHIKFML</sequence>
<evidence type="ECO:0008006" key="3">
    <source>
        <dbReference type="Google" id="ProtNLM"/>
    </source>
</evidence>
<gene>
    <name evidence="1" type="ORF">COT97_03525</name>
</gene>
<reference evidence="2" key="1">
    <citation type="submission" date="2017-09" db="EMBL/GenBank/DDBJ databases">
        <title>Depth-based differentiation of microbial function through sediment-hosted aquifers and enrichment of novel symbionts in the deep terrestrial subsurface.</title>
        <authorList>
            <person name="Probst A.J."/>
            <person name="Ladd B."/>
            <person name="Jarett J.K."/>
            <person name="Geller-Mcgrath D.E."/>
            <person name="Sieber C.M.K."/>
            <person name="Emerson J.B."/>
            <person name="Anantharaman K."/>
            <person name="Thomas B.C."/>
            <person name="Malmstrom R."/>
            <person name="Stieglmeier M."/>
            <person name="Klingl A."/>
            <person name="Woyke T."/>
            <person name="Ryan C.M."/>
            <person name="Banfield J.F."/>
        </authorList>
    </citation>
    <scope>NUCLEOTIDE SEQUENCE [LARGE SCALE GENOMIC DNA]</scope>
</reference>
<evidence type="ECO:0000313" key="1">
    <source>
        <dbReference type="EMBL" id="PIR94009.1"/>
    </source>
</evidence>
<dbReference type="AlphaFoldDB" id="A0A2H0V6G5"/>
<dbReference type="InterPro" id="IPR007922">
    <property type="entry name" value="DciA-like"/>
</dbReference>